<name>I3SIW3_LOTJA</name>
<evidence type="ECO:0000313" key="1">
    <source>
        <dbReference type="EMBL" id="AFK40205.1"/>
    </source>
</evidence>
<dbReference type="EMBL" id="BT140410">
    <property type="protein sequence ID" value="AFK40205.1"/>
    <property type="molecule type" value="mRNA"/>
</dbReference>
<reference evidence="1" key="1">
    <citation type="submission" date="2012-05" db="EMBL/GenBank/DDBJ databases">
        <authorList>
            <person name="Krishnakumar V."/>
            <person name="Cheung F."/>
            <person name="Xiao Y."/>
            <person name="Chan A."/>
            <person name="Moskal W.A."/>
            <person name="Town C.D."/>
        </authorList>
    </citation>
    <scope>NUCLEOTIDE SEQUENCE</scope>
</reference>
<sequence>MKRRFNRKRWIRNSILTIFHIRWNFLHRSLNCVYMFLATEGTIFCLCYLNKHAGSRSSFLDL</sequence>
<organism evidence="1">
    <name type="scientific">Lotus japonicus</name>
    <name type="common">Lotus corniculatus var. japonicus</name>
    <dbReference type="NCBI Taxonomy" id="34305"/>
    <lineage>
        <taxon>Eukaryota</taxon>
        <taxon>Viridiplantae</taxon>
        <taxon>Streptophyta</taxon>
        <taxon>Embryophyta</taxon>
        <taxon>Tracheophyta</taxon>
        <taxon>Spermatophyta</taxon>
        <taxon>Magnoliopsida</taxon>
        <taxon>eudicotyledons</taxon>
        <taxon>Gunneridae</taxon>
        <taxon>Pentapetalae</taxon>
        <taxon>rosids</taxon>
        <taxon>fabids</taxon>
        <taxon>Fabales</taxon>
        <taxon>Fabaceae</taxon>
        <taxon>Papilionoideae</taxon>
        <taxon>50 kb inversion clade</taxon>
        <taxon>NPAAA clade</taxon>
        <taxon>Hologalegina</taxon>
        <taxon>robinioid clade</taxon>
        <taxon>Loteae</taxon>
        <taxon>Lotus</taxon>
    </lineage>
</organism>
<protein>
    <submittedName>
        <fullName evidence="1">Uncharacterized protein</fullName>
    </submittedName>
</protein>
<proteinExistence type="evidence at transcript level"/>
<dbReference type="AlphaFoldDB" id="I3SIW3"/>
<accession>I3SIW3</accession>